<accession>D2NUD7</accession>
<dbReference type="Pfam" id="PF02362">
    <property type="entry name" value="B3"/>
    <property type="match status" value="1"/>
</dbReference>
<dbReference type="AlphaFoldDB" id="D2NUD7"/>
<dbReference type="GO" id="GO:0009734">
    <property type="term" value="P:auxin-activated signaling pathway"/>
    <property type="evidence" value="ECO:0007669"/>
    <property type="project" value="UniProtKB-KW"/>
</dbReference>
<feature type="compositionally biased region" description="Polar residues" evidence="10">
    <location>
        <begin position="702"/>
        <end position="714"/>
    </location>
</feature>
<evidence type="ECO:0000256" key="1">
    <source>
        <dbReference type="ARBA" id="ARBA00004123"/>
    </source>
</evidence>
<dbReference type="GO" id="GO:0007389">
    <property type="term" value="P:pattern specification process"/>
    <property type="evidence" value="ECO:0007669"/>
    <property type="project" value="UniProtKB-ARBA"/>
</dbReference>
<evidence type="ECO:0000256" key="6">
    <source>
        <dbReference type="ARBA" id="ARBA00023163"/>
    </source>
</evidence>
<keyword evidence="7 9" id="KW-0539">Nucleus</keyword>
<keyword evidence="8 9" id="KW-0927">Auxin signaling pathway</keyword>
<dbReference type="Gene3D" id="2.40.330.10">
    <property type="entry name" value="DNA-binding pseudobarrel domain"/>
    <property type="match status" value="1"/>
</dbReference>
<dbReference type="FunFam" id="2.40.330.10:FF:000001">
    <property type="entry name" value="Auxin response factor"/>
    <property type="match status" value="1"/>
</dbReference>
<feature type="region of interest" description="Disordered" evidence="10">
    <location>
        <begin position="613"/>
        <end position="640"/>
    </location>
</feature>
<feature type="region of interest" description="Disordered" evidence="10">
    <location>
        <begin position="664"/>
        <end position="714"/>
    </location>
</feature>
<sequence>MPGPVPLLSMSVKSESLDDIGGHEKKSVTGSEVGGLDAQLWHACAGGMVQLPHVGAKVVYFPQGHGEQAASTPEFPRTLVPNGSVPCRVVSVNFLADTETDEVFARICLQPEIGSSAQDLTDDSLASPPLEKPASFAKTLTQSDANNGGGFSIPRYCAETIFPPLDYCIDPPVQTVLAKDVHGEVWKFRHIYRGTPRRHLLTTGWSTFVNQKKLVAGDAIVFLRIASGELCVGVRRSMRGVSNGESSSWHSSISNASTIRPSRWEVKGTESFSDFLGGVGDNGYALNSSIRSENQGSPTTSSFARDRARVTAKSVLEAAALAVSGERFEVVYYPRASTAEFCVKAGLVKRALEQSWYAGMRFKMAFETEDSSRISWFMGTIAAVQAADPVLWPSSPWRVLQVTWDEPDLLQGVNRVSPWQLELVATLPMQLPPVSLPKKKLRTVQPQELPLQPPGLLSLPLAGTSNFGGHLATPWGSSVLLDDASVGMQGARHDQFNGLPTVDFRNSNYKHPREFSRDNQYQIQDHQVFHPRPVLNEPPATNTGNYFSLLPSLQRRPDISPSIQPLAFMSASGSSQLETSSTKTAATSFFLFGQFIDPSCTSKPQQRSTVINNASVAGDGKHPGTNNSSSDNKSEDKDNCRDVQPILNGIAVRSGFRADIAAKKFQQSDSAHPTEASRGSQVSSLPWWQTQDAHKDQEFHGDSQTPHTPASGSQ</sequence>
<dbReference type="FunFam" id="2.30.30.1040:FF:000002">
    <property type="entry name" value="Auxin response factor"/>
    <property type="match status" value="1"/>
</dbReference>
<keyword evidence="4 9" id="KW-0805">Transcription regulation</keyword>
<dbReference type="Gene3D" id="2.30.30.1040">
    <property type="match status" value="1"/>
</dbReference>
<gene>
    <name evidence="12" type="primary">ARF</name>
</gene>
<evidence type="ECO:0000256" key="10">
    <source>
        <dbReference type="SAM" id="MobiDB-lite"/>
    </source>
</evidence>
<keyword evidence="5 9" id="KW-0238">DNA-binding</keyword>
<dbReference type="InterPro" id="IPR044835">
    <property type="entry name" value="ARF_plant"/>
</dbReference>
<comment type="similarity">
    <text evidence="2 9">Belongs to the ARF family.</text>
</comment>
<dbReference type="GO" id="GO:0048829">
    <property type="term" value="P:root cap development"/>
    <property type="evidence" value="ECO:0007669"/>
    <property type="project" value="UniProtKB-ARBA"/>
</dbReference>
<dbReference type="PANTHER" id="PTHR31384">
    <property type="entry name" value="AUXIN RESPONSE FACTOR 4-RELATED"/>
    <property type="match status" value="1"/>
</dbReference>
<evidence type="ECO:0000259" key="11">
    <source>
        <dbReference type="PROSITE" id="PS50863"/>
    </source>
</evidence>
<dbReference type="InterPro" id="IPR010525">
    <property type="entry name" value="ARF_dom"/>
</dbReference>
<protein>
    <recommendedName>
        <fullName evidence="9">Auxin response factor</fullName>
    </recommendedName>
</protein>
<dbReference type="SUPFAM" id="SSF101936">
    <property type="entry name" value="DNA-binding pseudobarrel domain"/>
    <property type="match status" value="1"/>
</dbReference>
<dbReference type="GO" id="GO:0005634">
    <property type="term" value="C:nucleus"/>
    <property type="evidence" value="ECO:0007669"/>
    <property type="project" value="UniProtKB-SubCell"/>
</dbReference>
<name>D2NUD7_PHYPA</name>
<evidence type="ECO:0000256" key="4">
    <source>
        <dbReference type="ARBA" id="ARBA00023015"/>
    </source>
</evidence>
<dbReference type="PROSITE" id="PS50863">
    <property type="entry name" value="B3"/>
    <property type="match status" value="1"/>
</dbReference>
<evidence type="ECO:0000256" key="7">
    <source>
        <dbReference type="ARBA" id="ARBA00023242"/>
    </source>
</evidence>
<dbReference type="SMART" id="SM01019">
    <property type="entry name" value="B3"/>
    <property type="match status" value="1"/>
</dbReference>
<comment type="subunit">
    <text evidence="3 9">Homodimers and heterodimers.</text>
</comment>
<dbReference type="CDD" id="cd10017">
    <property type="entry name" value="B3_DNA"/>
    <property type="match status" value="1"/>
</dbReference>
<dbReference type="GO" id="GO:0051301">
    <property type="term" value="P:cell division"/>
    <property type="evidence" value="ECO:0007669"/>
    <property type="project" value="UniProtKB-ARBA"/>
</dbReference>
<feature type="compositionally biased region" description="Polar residues" evidence="10">
    <location>
        <begin position="665"/>
        <end position="691"/>
    </location>
</feature>
<dbReference type="EMBL" id="BK006051">
    <property type="protein sequence ID" value="DAA06632.1"/>
    <property type="molecule type" value="Genomic_DNA"/>
</dbReference>
<evidence type="ECO:0000256" key="9">
    <source>
        <dbReference type="RuleBase" id="RU004561"/>
    </source>
</evidence>
<comment type="subcellular location">
    <subcellularLocation>
        <location evidence="1 9">Nucleus</location>
    </subcellularLocation>
</comment>
<keyword evidence="6 9" id="KW-0804">Transcription</keyword>
<dbReference type="GO" id="GO:0003677">
    <property type="term" value="F:DNA binding"/>
    <property type="evidence" value="ECO:0007669"/>
    <property type="project" value="UniProtKB-KW"/>
</dbReference>
<comment type="function">
    <text evidence="9">Auxin response factors (ARFs) are transcriptional factors that bind specifically to the DNA sequence 5'-TGTCTC-3' found in the auxin-responsive promoter elements (AuxREs).</text>
</comment>
<dbReference type="GO" id="GO:0006355">
    <property type="term" value="P:regulation of DNA-templated transcription"/>
    <property type="evidence" value="ECO:0007669"/>
    <property type="project" value="InterPro"/>
</dbReference>
<evidence type="ECO:0000313" key="12">
    <source>
        <dbReference type="EMBL" id="DAA06632.1"/>
    </source>
</evidence>
<evidence type="ECO:0000256" key="3">
    <source>
        <dbReference type="ARBA" id="ARBA00011726"/>
    </source>
</evidence>
<dbReference type="InterPro" id="IPR003340">
    <property type="entry name" value="B3_DNA-bd"/>
</dbReference>
<proteinExistence type="inferred from homology"/>
<evidence type="ECO:0000256" key="2">
    <source>
        <dbReference type="ARBA" id="ARBA00007853"/>
    </source>
</evidence>
<reference evidence="12" key="1">
    <citation type="journal article" date="2010" name="Cell">
        <title>Transcriptional control of gene expression by microRNAs.</title>
        <authorList>
            <person name="Khraiwesh B."/>
            <person name="Arif M.A."/>
            <person name="Seumel G.I."/>
            <person name="Ossowski S."/>
            <person name="Weigel D."/>
            <person name="Reski R."/>
            <person name="Frank W."/>
        </authorList>
    </citation>
    <scope>NUCLEOTIDE SEQUENCE</scope>
</reference>
<evidence type="ECO:0000256" key="5">
    <source>
        <dbReference type="ARBA" id="ARBA00023125"/>
    </source>
</evidence>
<dbReference type="PANTHER" id="PTHR31384:SF39">
    <property type="entry name" value="AUXIN RESPONSE FACTOR"/>
    <property type="match status" value="1"/>
</dbReference>
<organism evidence="12">
    <name type="scientific">Physcomitrium patens</name>
    <name type="common">Spreading-leaved earth moss</name>
    <name type="synonym">Physcomitrella patens</name>
    <dbReference type="NCBI Taxonomy" id="3218"/>
    <lineage>
        <taxon>Eukaryota</taxon>
        <taxon>Viridiplantae</taxon>
        <taxon>Streptophyta</taxon>
        <taxon>Embryophyta</taxon>
        <taxon>Bryophyta</taxon>
        <taxon>Bryophytina</taxon>
        <taxon>Bryopsida</taxon>
        <taxon>Funariidae</taxon>
        <taxon>Funariales</taxon>
        <taxon>Funariaceae</taxon>
        <taxon>Physcomitrium</taxon>
    </lineage>
</organism>
<evidence type="ECO:0000256" key="8">
    <source>
        <dbReference type="ARBA" id="ARBA00023294"/>
    </source>
</evidence>
<dbReference type="InterPro" id="IPR015300">
    <property type="entry name" value="DNA-bd_pseudobarrel_sf"/>
</dbReference>
<feature type="compositionally biased region" description="Basic and acidic residues" evidence="10">
    <location>
        <begin position="692"/>
        <end position="701"/>
    </location>
</feature>
<feature type="domain" description="TF-B3" evidence="11">
    <location>
        <begin position="136"/>
        <end position="238"/>
    </location>
</feature>
<dbReference type="Pfam" id="PF06507">
    <property type="entry name" value="ARF_AD"/>
    <property type="match status" value="1"/>
</dbReference>